<dbReference type="Proteomes" id="UP000241394">
    <property type="component" value="Chromosome LG28"/>
</dbReference>
<dbReference type="OMA" id="QITHILH"/>
<dbReference type="Pfam" id="PF05553">
    <property type="entry name" value="DUF761"/>
    <property type="match status" value="1"/>
</dbReference>
<proteinExistence type="predicted"/>
<keyword evidence="2" id="KW-1185">Reference proteome</keyword>
<dbReference type="OrthoDB" id="1536762at2759"/>
<dbReference type="AlphaFoldDB" id="A0A2R6P6Z7"/>
<dbReference type="EMBL" id="NKQK01000028">
    <property type="protein sequence ID" value="PSR86420.1"/>
    <property type="molecule type" value="Genomic_DNA"/>
</dbReference>
<reference evidence="2" key="2">
    <citation type="journal article" date="2018" name="BMC Genomics">
        <title>A manually annotated Actinidia chinensis var. chinensis (kiwifruit) genome highlights the challenges associated with draft genomes and gene prediction in plants.</title>
        <authorList>
            <person name="Pilkington S.M."/>
            <person name="Crowhurst R."/>
            <person name="Hilario E."/>
            <person name="Nardozza S."/>
            <person name="Fraser L."/>
            <person name="Peng Y."/>
            <person name="Gunaseelan K."/>
            <person name="Simpson R."/>
            <person name="Tahir J."/>
            <person name="Deroles S.C."/>
            <person name="Templeton K."/>
            <person name="Luo Z."/>
            <person name="Davy M."/>
            <person name="Cheng C."/>
            <person name="McNeilage M."/>
            <person name="Scaglione D."/>
            <person name="Liu Y."/>
            <person name="Zhang Q."/>
            <person name="Datson P."/>
            <person name="De Silva N."/>
            <person name="Gardiner S.E."/>
            <person name="Bassett H."/>
            <person name="Chagne D."/>
            <person name="McCallum J."/>
            <person name="Dzierzon H."/>
            <person name="Deng C."/>
            <person name="Wang Y.Y."/>
            <person name="Barron L."/>
            <person name="Manako K."/>
            <person name="Bowen J."/>
            <person name="Foster T.M."/>
            <person name="Erridge Z.A."/>
            <person name="Tiffin H."/>
            <person name="Waite C.N."/>
            <person name="Davies K.M."/>
            <person name="Grierson E.P."/>
            <person name="Laing W.A."/>
            <person name="Kirk R."/>
            <person name="Chen X."/>
            <person name="Wood M."/>
            <person name="Montefiori M."/>
            <person name="Brummell D.A."/>
            <person name="Schwinn K.E."/>
            <person name="Catanach A."/>
            <person name="Fullerton C."/>
            <person name="Li D."/>
            <person name="Meiyalaghan S."/>
            <person name="Nieuwenhuizen N."/>
            <person name="Read N."/>
            <person name="Prakash R."/>
            <person name="Hunter D."/>
            <person name="Zhang H."/>
            <person name="McKenzie M."/>
            <person name="Knabel M."/>
            <person name="Harris A."/>
            <person name="Allan A.C."/>
            <person name="Gleave A."/>
            <person name="Chen A."/>
            <person name="Janssen B.J."/>
            <person name="Plunkett B."/>
            <person name="Ampomah-Dwamena C."/>
            <person name="Voogd C."/>
            <person name="Leif D."/>
            <person name="Lafferty D."/>
            <person name="Souleyre E.J.F."/>
            <person name="Varkonyi-Gasic E."/>
            <person name="Gambi F."/>
            <person name="Hanley J."/>
            <person name="Yao J.L."/>
            <person name="Cheung J."/>
            <person name="David K.M."/>
            <person name="Warren B."/>
            <person name="Marsh K."/>
            <person name="Snowden K.C."/>
            <person name="Lin-Wang K."/>
            <person name="Brian L."/>
            <person name="Martinez-Sanchez M."/>
            <person name="Wang M."/>
            <person name="Ileperuma N."/>
            <person name="Macnee N."/>
            <person name="Campin R."/>
            <person name="McAtee P."/>
            <person name="Drummond R.S.M."/>
            <person name="Espley R.V."/>
            <person name="Ireland H.S."/>
            <person name="Wu R."/>
            <person name="Atkinson R.G."/>
            <person name="Karunairetnam S."/>
            <person name="Bulley S."/>
            <person name="Chunkath S."/>
            <person name="Hanley Z."/>
            <person name="Storey R."/>
            <person name="Thrimawithana A.H."/>
            <person name="Thomson S."/>
            <person name="David C."/>
            <person name="Testolin R."/>
            <person name="Huang H."/>
            <person name="Hellens R.P."/>
            <person name="Schaffer R.J."/>
        </authorList>
    </citation>
    <scope>NUCLEOTIDE SEQUENCE [LARGE SCALE GENOMIC DNA]</scope>
    <source>
        <strain evidence="2">cv. Red5</strain>
    </source>
</reference>
<organism evidence="1 2">
    <name type="scientific">Actinidia chinensis var. chinensis</name>
    <name type="common">Chinese soft-hair kiwi</name>
    <dbReference type="NCBI Taxonomy" id="1590841"/>
    <lineage>
        <taxon>Eukaryota</taxon>
        <taxon>Viridiplantae</taxon>
        <taxon>Streptophyta</taxon>
        <taxon>Embryophyta</taxon>
        <taxon>Tracheophyta</taxon>
        <taxon>Spermatophyta</taxon>
        <taxon>Magnoliopsida</taxon>
        <taxon>eudicotyledons</taxon>
        <taxon>Gunneridae</taxon>
        <taxon>Pentapetalae</taxon>
        <taxon>asterids</taxon>
        <taxon>Ericales</taxon>
        <taxon>Actinidiaceae</taxon>
        <taxon>Actinidia</taxon>
    </lineage>
</organism>
<evidence type="ECO:0000313" key="1">
    <source>
        <dbReference type="EMBL" id="PSR86420.1"/>
    </source>
</evidence>
<gene>
    <name evidence="1" type="ORF">CEY00_Acc32043</name>
</gene>
<name>A0A2R6P6Z7_ACTCC</name>
<sequence>MSCLNMGKRLQPAKKAWKNFTRKLHSKLHKLNRSKTIKEQTKQLKPTSTAIPWPSFAFQPCLQSRQRTIQITHILHHHHLQKRPPPVYIDQLLREPVSVVAEHNQPPGPVAIQKGVVKEKISSTEEAKLTDQMVYDGPGTNEEVEEAQEMMSAAADDMWESIGLASPVMLGIDERAEEFISRIRAEMQLKETIAPRLMLGIDERAEEFITRIRAEMQLQETVARGL</sequence>
<dbReference type="Gramene" id="PSR86420">
    <property type="protein sequence ID" value="PSR86420"/>
    <property type="gene ID" value="CEY00_Acc32043"/>
</dbReference>
<dbReference type="InterPro" id="IPR008480">
    <property type="entry name" value="DUF761_pln"/>
</dbReference>
<comment type="caution">
    <text evidence="1">The sequence shown here is derived from an EMBL/GenBank/DDBJ whole genome shotgun (WGS) entry which is preliminary data.</text>
</comment>
<reference evidence="1 2" key="1">
    <citation type="submission" date="2017-07" db="EMBL/GenBank/DDBJ databases">
        <title>An improved, manually edited Actinidia chinensis var. chinensis (kiwifruit) genome highlights the challenges associated with draft genomes and gene prediction in plants.</title>
        <authorList>
            <person name="Pilkington S."/>
            <person name="Crowhurst R."/>
            <person name="Hilario E."/>
            <person name="Nardozza S."/>
            <person name="Fraser L."/>
            <person name="Peng Y."/>
            <person name="Gunaseelan K."/>
            <person name="Simpson R."/>
            <person name="Tahir J."/>
            <person name="Deroles S."/>
            <person name="Templeton K."/>
            <person name="Luo Z."/>
            <person name="Davy M."/>
            <person name="Cheng C."/>
            <person name="Mcneilage M."/>
            <person name="Scaglione D."/>
            <person name="Liu Y."/>
            <person name="Zhang Q."/>
            <person name="Datson P."/>
            <person name="De Silva N."/>
            <person name="Gardiner S."/>
            <person name="Bassett H."/>
            <person name="Chagne D."/>
            <person name="Mccallum J."/>
            <person name="Dzierzon H."/>
            <person name="Deng C."/>
            <person name="Wang Y.-Y."/>
            <person name="Barron N."/>
            <person name="Manako K."/>
            <person name="Bowen J."/>
            <person name="Foster T."/>
            <person name="Erridge Z."/>
            <person name="Tiffin H."/>
            <person name="Waite C."/>
            <person name="Davies K."/>
            <person name="Grierson E."/>
            <person name="Laing W."/>
            <person name="Kirk R."/>
            <person name="Chen X."/>
            <person name="Wood M."/>
            <person name="Montefiori M."/>
            <person name="Brummell D."/>
            <person name="Schwinn K."/>
            <person name="Catanach A."/>
            <person name="Fullerton C."/>
            <person name="Li D."/>
            <person name="Meiyalaghan S."/>
            <person name="Nieuwenhuizen N."/>
            <person name="Read N."/>
            <person name="Prakash R."/>
            <person name="Hunter D."/>
            <person name="Zhang H."/>
            <person name="Mckenzie M."/>
            <person name="Knabel M."/>
            <person name="Harris A."/>
            <person name="Allan A."/>
            <person name="Chen A."/>
            <person name="Janssen B."/>
            <person name="Plunkett B."/>
            <person name="Dwamena C."/>
            <person name="Voogd C."/>
            <person name="Leif D."/>
            <person name="Lafferty D."/>
            <person name="Souleyre E."/>
            <person name="Varkonyi-Gasic E."/>
            <person name="Gambi F."/>
            <person name="Hanley J."/>
            <person name="Yao J.-L."/>
            <person name="Cheung J."/>
            <person name="David K."/>
            <person name="Warren B."/>
            <person name="Marsh K."/>
            <person name="Snowden K."/>
            <person name="Lin-Wang K."/>
            <person name="Brian L."/>
            <person name="Martinez-Sanchez M."/>
            <person name="Wang M."/>
            <person name="Ileperuma N."/>
            <person name="Macnee N."/>
            <person name="Campin R."/>
            <person name="Mcatee P."/>
            <person name="Drummond R."/>
            <person name="Espley R."/>
            <person name="Ireland H."/>
            <person name="Wu R."/>
            <person name="Atkinson R."/>
            <person name="Karunairetnam S."/>
            <person name="Bulley S."/>
            <person name="Chunkath S."/>
            <person name="Hanley Z."/>
            <person name="Storey R."/>
            <person name="Thrimawithana A."/>
            <person name="Thomson S."/>
            <person name="David C."/>
            <person name="Testolin R."/>
        </authorList>
    </citation>
    <scope>NUCLEOTIDE SEQUENCE [LARGE SCALE GENOMIC DNA]</scope>
    <source>
        <strain evidence="2">cv. Red5</strain>
        <tissue evidence="1">Young leaf</tissue>
    </source>
</reference>
<dbReference type="InParanoid" id="A0A2R6P6Z7"/>
<accession>A0A2R6P6Z7</accession>
<protein>
    <submittedName>
        <fullName evidence="1">V-type ATP synthase subunit D like</fullName>
    </submittedName>
</protein>
<evidence type="ECO:0000313" key="2">
    <source>
        <dbReference type="Proteomes" id="UP000241394"/>
    </source>
</evidence>